<dbReference type="Gramene" id="Pp3c10_15120V3.1">
    <property type="protein sequence ID" value="Pp3c10_15120V3.1"/>
    <property type="gene ID" value="Pp3c10_15120"/>
</dbReference>
<evidence type="ECO:0000256" key="1">
    <source>
        <dbReference type="ARBA" id="ARBA00004167"/>
    </source>
</evidence>
<keyword evidence="12" id="KW-1185">Reference proteome</keyword>
<name>A0A2K1JZ32_PHYPA</name>
<sequence length="633" mass="71653">MAHNLQPAELESKSFIKRHVDNFRRRVWLRKVCYGFLLFAIAAAVALVGLPDQLSQSGHYVLSFPSSIIPTYWQRGTINHTTSFDMQIEDIIIFDSDVLVIVHAPPSEEFPTKDRLECRYGNLTHAAYRRATAVHLYTDRAAVVCGAPPENIPWDMSTVLIEIDSEIEIRPKGEASLDHQQPLQWHSGMVVYEVFPTEEDVVVFVHGINHTWGAHSNGISEKERLQQFQCVYGDGFRKPVTAQAQEVFRCEHPPEHLMHDLAGKKMGIKFKGTILPSVAYYNPKRNSMPADSPKTLVGSINRKLLTPLTDSQTPDRKRHNICSCTMVYNGAKFLKEWVYYNSHLGVEKFIIYDNNSDDNLDEVVASLRSFNVTTKSWPWVKTQEAGFSHCSLLAQPDCTWMLFTDIDEYFFPKKLLSSTVNQTSESAAEPAEEQPPTTGMDETQALNSSILARFVEGIVSGHHSEINGSVGQISTLCHNFGPSNLTVSPPKGVTQGYTCRMKQTQRHKSIVLLSAIDHSLANVIHHFTLKPGYDQKLIRPAKAVINHYKFQVWGEFKAKFRRRAATYVADWTEDRSLTSKDRVPDLGTKAVKPADWETRYCEVQDYGLRKYMQQVFGSDDGNGNLHFPWEGPS</sequence>
<accession>A0A2K1JZ32</accession>
<keyword evidence="3 8" id="KW-0328">Glycosyltransferase</keyword>
<dbReference type="EnsemblPlants" id="Pp3c10_15120V3.1">
    <property type="protein sequence ID" value="Pp3c10_15120V3.1"/>
    <property type="gene ID" value="Pp3c10_15120"/>
</dbReference>
<dbReference type="EC" id="2.4.1.-" evidence="8"/>
<evidence type="ECO:0000313" key="10">
    <source>
        <dbReference type="EMBL" id="PNR46783.1"/>
    </source>
</evidence>
<feature type="transmembrane region" description="Helical" evidence="8">
    <location>
        <begin position="32"/>
        <end position="50"/>
    </location>
</feature>
<dbReference type="Proteomes" id="UP000006727">
    <property type="component" value="Chromosome 10"/>
</dbReference>
<dbReference type="PANTHER" id="PTHR21461:SF69">
    <property type="entry name" value="GLYCOSYLTRANSFERASE FAMILY 92 PROTEIN"/>
    <property type="match status" value="1"/>
</dbReference>
<dbReference type="GO" id="GO:0016757">
    <property type="term" value="F:glycosyltransferase activity"/>
    <property type="evidence" value="ECO:0000318"/>
    <property type="project" value="GO_Central"/>
</dbReference>
<evidence type="ECO:0000256" key="7">
    <source>
        <dbReference type="ARBA" id="ARBA00023136"/>
    </source>
</evidence>
<reference evidence="10 12" key="2">
    <citation type="journal article" date="2018" name="Plant J.">
        <title>The Physcomitrella patens chromosome-scale assembly reveals moss genome structure and evolution.</title>
        <authorList>
            <person name="Lang D."/>
            <person name="Ullrich K.K."/>
            <person name="Murat F."/>
            <person name="Fuchs J."/>
            <person name="Jenkins J."/>
            <person name="Haas F.B."/>
            <person name="Piednoel M."/>
            <person name="Gundlach H."/>
            <person name="Van Bel M."/>
            <person name="Meyberg R."/>
            <person name="Vives C."/>
            <person name="Morata J."/>
            <person name="Symeonidi A."/>
            <person name="Hiss M."/>
            <person name="Muchero W."/>
            <person name="Kamisugi Y."/>
            <person name="Saleh O."/>
            <person name="Blanc G."/>
            <person name="Decker E.L."/>
            <person name="van Gessel N."/>
            <person name="Grimwood J."/>
            <person name="Hayes R.D."/>
            <person name="Graham S.W."/>
            <person name="Gunter L.E."/>
            <person name="McDaniel S.F."/>
            <person name="Hoernstein S.N.W."/>
            <person name="Larsson A."/>
            <person name="Li F.W."/>
            <person name="Perroud P.F."/>
            <person name="Phillips J."/>
            <person name="Ranjan P."/>
            <person name="Rokshar D.S."/>
            <person name="Rothfels C.J."/>
            <person name="Schneider L."/>
            <person name="Shu S."/>
            <person name="Stevenson D.W."/>
            <person name="Thummler F."/>
            <person name="Tillich M."/>
            <person name="Villarreal Aguilar J.C."/>
            <person name="Widiez T."/>
            <person name="Wong G.K."/>
            <person name="Wymore A."/>
            <person name="Zhang Y."/>
            <person name="Zimmer A.D."/>
            <person name="Quatrano R.S."/>
            <person name="Mayer K.F.X."/>
            <person name="Goodstein D."/>
            <person name="Casacuberta J.M."/>
            <person name="Vandepoele K."/>
            <person name="Reski R."/>
            <person name="Cuming A.C."/>
            <person name="Tuskan G.A."/>
            <person name="Maumus F."/>
            <person name="Salse J."/>
            <person name="Schmutz J."/>
            <person name="Rensing S.A."/>
        </authorList>
    </citation>
    <scope>NUCLEOTIDE SEQUENCE [LARGE SCALE GENOMIC DNA]</scope>
    <source>
        <strain evidence="11 12">cv. Gransden 2004</strain>
    </source>
</reference>
<keyword evidence="6 8" id="KW-1133">Transmembrane helix</keyword>
<dbReference type="GO" id="GO:0016020">
    <property type="term" value="C:membrane"/>
    <property type="evidence" value="ECO:0007669"/>
    <property type="project" value="UniProtKB-SubCell"/>
</dbReference>
<dbReference type="PaxDb" id="3218-PP1S145_174V6.1"/>
<evidence type="ECO:0000313" key="11">
    <source>
        <dbReference type="EnsemblPlants" id="Pp3c10_15120V3.1"/>
    </source>
</evidence>
<evidence type="ECO:0000256" key="2">
    <source>
        <dbReference type="ARBA" id="ARBA00007647"/>
    </source>
</evidence>
<dbReference type="GO" id="GO:0005737">
    <property type="term" value="C:cytoplasm"/>
    <property type="evidence" value="ECO:0000318"/>
    <property type="project" value="GO_Central"/>
</dbReference>
<evidence type="ECO:0000256" key="6">
    <source>
        <dbReference type="ARBA" id="ARBA00022989"/>
    </source>
</evidence>
<dbReference type="PANTHER" id="PTHR21461">
    <property type="entry name" value="GLYCOSYLTRANSFERASE FAMILY 92 PROTEIN"/>
    <property type="match status" value="1"/>
</dbReference>
<dbReference type="OMA" id="FLTEWIM"/>
<dbReference type="EMBL" id="ABEU02000010">
    <property type="protein sequence ID" value="PNR46783.1"/>
    <property type="molecule type" value="Genomic_DNA"/>
</dbReference>
<reference evidence="11" key="3">
    <citation type="submission" date="2020-12" db="UniProtKB">
        <authorList>
            <consortium name="EnsemblPlants"/>
        </authorList>
    </citation>
    <scope>IDENTIFICATION</scope>
</reference>
<dbReference type="AlphaFoldDB" id="A0A2K1JZ32"/>
<evidence type="ECO:0000256" key="8">
    <source>
        <dbReference type="RuleBase" id="RU366017"/>
    </source>
</evidence>
<gene>
    <name evidence="11" type="primary">LOC112287600</name>
    <name evidence="10" type="ORF">PHYPA_013903</name>
</gene>
<keyword evidence="7 8" id="KW-0472">Membrane</keyword>
<evidence type="ECO:0000256" key="4">
    <source>
        <dbReference type="ARBA" id="ARBA00022679"/>
    </source>
</evidence>
<feature type="compositionally biased region" description="Low complexity" evidence="9">
    <location>
        <begin position="422"/>
        <end position="438"/>
    </location>
</feature>
<evidence type="ECO:0000256" key="9">
    <source>
        <dbReference type="SAM" id="MobiDB-lite"/>
    </source>
</evidence>
<dbReference type="Pfam" id="PF01697">
    <property type="entry name" value="Glyco_transf_92"/>
    <property type="match status" value="2"/>
</dbReference>
<comment type="similarity">
    <text evidence="2 8">Belongs to the glycosyltransferase 92 family.</text>
</comment>
<dbReference type="OrthoDB" id="2526284at2759"/>
<comment type="subcellular location">
    <subcellularLocation>
        <location evidence="1">Membrane</location>
        <topology evidence="1">Single-pass membrane protein</topology>
    </subcellularLocation>
</comment>
<evidence type="ECO:0000313" key="12">
    <source>
        <dbReference type="Proteomes" id="UP000006727"/>
    </source>
</evidence>
<keyword evidence="5 8" id="KW-0812">Transmembrane</keyword>
<dbReference type="Gramene" id="Pp3c10_15120V3.2">
    <property type="protein sequence ID" value="Pp3c10_15120V3.2"/>
    <property type="gene ID" value="Pp3c10_15120"/>
</dbReference>
<dbReference type="CDD" id="cd00761">
    <property type="entry name" value="Glyco_tranf_GTA_type"/>
    <property type="match status" value="1"/>
</dbReference>
<dbReference type="EnsemblPlants" id="Pp3c10_15120V3.2">
    <property type="protein sequence ID" value="Pp3c10_15120V3.2"/>
    <property type="gene ID" value="Pp3c10_15120"/>
</dbReference>
<proteinExistence type="inferred from homology"/>
<protein>
    <recommendedName>
        <fullName evidence="8">Glycosyltransferase family 92 protein</fullName>
        <ecNumber evidence="8">2.4.1.-</ecNumber>
    </recommendedName>
</protein>
<dbReference type="GeneID" id="112287600"/>
<evidence type="ECO:0000256" key="5">
    <source>
        <dbReference type="ARBA" id="ARBA00022692"/>
    </source>
</evidence>
<dbReference type="STRING" id="3218.A0A2K1JZ32"/>
<dbReference type="RefSeq" id="XP_024386521.1">
    <property type="nucleotide sequence ID" value="XM_024530753.2"/>
</dbReference>
<feature type="region of interest" description="Disordered" evidence="9">
    <location>
        <begin position="422"/>
        <end position="442"/>
    </location>
</feature>
<reference evidence="10 12" key="1">
    <citation type="journal article" date="2008" name="Science">
        <title>The Physcomitrella genome reveals evolutionary insights into the conquest of land by plants.</title>
        <authorList>
            <person name="Rensing S."/>
            <person name="Lang D."/>
            <person name="Zimmer A."/>
            <person name="Terry A."/>
            <person name="Salamov A."/>
            <person name="Shapiro H."/>
            <person name="Nishiyama T."/>
            <person name="Perroud P.-F."/>
            <person name="Lindquist E."/>
            <person name="Kamisugi Y."/>
            <person name="Tanahashi T."/>
            <person name="Sakakibara K."/>
            <person name="Fujita T."/>
            <person name="Oishi K."/>
            <person name="Shin-I T."/>
            <person name="Kuroki Y."/>
            <person name="Toyoda A."/>
            <person name="Suzuki Y."/>
            <person name="Hashimoto A."/>
            <person name="Yamaguchi K."/>
            <person name="Sugano A."/>
            <person name="Kohara Y."/>
            <person name="Fujiyama A."/>
            <person name="Anterola A."/>
            <person name="Aoki S."/>
            <person name="Ashton N."/>
            <person name="Barbazuk W.B."/>
            <person name="Barker E."/>
            <person name="Bennetzen J."/>
            <person name="Bezanilla M."/>
            <person name="Blankenship R."/>
            <person name="Cho S.H."/>
            <person name="Dutcher S."/>
            <person name="Estelle M."/>
            <person name="Fawcett J.A."/>
            <person name="Gundlach H."/>
            <person name="Hanada K."/>
            <person name="Heyl A."/>
            <person name="Hicks K.A."/>
            <person name="Hugh J."/>
            <person name="Lohr M."/>
            <person name="Mayer K."/>
            <person name="Melkozernov A."/>
            <person name="Murata T."/>
            <person name="Nelson D."/>
            <person name="Pils B."/>
            <person name="Prigge M."/>
            <person name="Reiss B."/>
            <person name="Renner T."/>
            <person name="Rombauts S."/>
            <person name="Rushton P."/>
            <person name="Sanderfoot A."/>
            <person name="Schween G."/>
            <person name="Shiu S.-H."/>
            <person name="Stueber K."/>
            <person name="Theodoulou F.L."/>
            <person name="Tu H."/>
            <person name="Van de Peer Y."/>
            <person name="Verrier P.J."/>
            <person name="Waters E."/>
            <person name="Wood A."/>
            <person name="Yang L."/>
            <person name="Cove D."/>
            <person name="Cuming A."/>
            <person name="Hasebe M."/>
            <person name="Lucas S."/>
            <person name="Mishler D.B."/>
            <person name="Reski R."/>
            <person name="Grigoriev I."/>
            <person name="Quatrano R.S."/>
            <person name="Boore J.L."/>
        </authorList>
    </citation>
    <scope>NUCLEOTIDE SEQUENCE [LARGE SCALE GENOMIC DNA]</scope>
    <source>
        <strain evidence="11 12">cv. Gransden 2004</strain>
    </source>
</reference>
<keyword evidence="4 8" id="KW-0808">Transferase</keyword>
<dbReference type="InterPro" id="IPR008166">
    <property type="entry name" value="Glyco_transf_92"/>
</dbReference>
<organism evidence="10">
    <name type="scientific">Physcomitrium patens</name>
    <name type="common">Spreading-leaved earth moss</name>
    <name type="synonym">Physcomitrella patens</name>
    <dbReference type="NCBI Taxonomy" id="3218"/>
    <lineage>
        <taxon>Eukaryota</taxon>
        <taxon>Viridiplantae</taxon>
        <taxon>Streptophyta</taxon>
        <taxon>Embryophyta</taxon>
        <taxon>Bryophyta</taxon>
        <taxon>Bryophytina</taxon>
        <taxon>Bryopsida</taxon>
        <taxon>Funariidae</taxon>
        <taxon>Funariales</taxon>
        <taxon>Funariaceae</taxon>
        <taxon>Physcomitrium</taxon>
    </lineage>
</organism>
<evidence type="ECO:0000256" key="3">
    <source>
        <dbReference type="ARBA" id="ARBA00022676"/>
    </source>
</evidence>